<feature type="transmembrane region" description="Helical" evidence="7">
    <location>
        <begin position="133"/>
        <end position="156"/>
    </location>
</feature>
<dbReference type="PANTHER" id="PTHR10846">
    <property type="entry name" value="SODIUM/POTASSIUM/CALCIUM EXCHANGER"/>
    <property type="match status" value="1"/>
</dbReference>
<evidence type="ECO:0000256" key="2">
    <source>
        <dbReference type="ARBA" id="ARBA00005364"/>
    </source>
</evidence>
<dbReference type="InterPro" id="IPR044880">
    <property type="entry name" value="NCX_ion-bd_dom_sf"/>
</dbReference>
<proteinExistence type="inferred from homology"/>
<keyword evidence="5 7" id="KW-1133">Transmembrane helix</keyword>
<feature type="transmembrane region" description="Helical" evidence="7">
    <location>
        <begin position="281"/>
        <end position="302"/>
    </location>
</feature>
<dbReference type="PANTHER" id="PTHR10846:SF8">
    <property type="entry name" value="INNER MEMBRANE PROTEIN YRBG"/>
    <property type="match status" value="1"/>
</dbReference>
<feature type="transmembrane region" description="Helical" evidence="7">
    <location>
        <begin position="250"/>
        <end position="269"/>
    </location>
</feature>
<dbReference type="GO" id="GO:0008273">
    <property type="term" value="F:calcium, potassium:sodium antiporter activity"/>
    <property type="evidence" value="ECO:0007669"/>
    <property type="project" value="TreeGrafter"/>
</dbReference>
<gene>
    <name evidence="9" type="ORF">BBK36DRAFT_1169446</name>
</gene>
<dbReference type="RefSeq" id="XP_024749072.1">
    <property type="nucleotide sequence ID" value="XM_024895314.1"/>
</dbReference>
<dbReference type="EMBL" id="KZ680214">
    <property type="protein sequence ID" value="PTB65752.1"/>
    <property type="molecule type" value="Genomic_DNA"/>
</dbReference>
<evidence type="ECO:0000256" key="6">
    <source>
        <dbReference type="ARBA" id="ARBA00023136"/>
    </source>
</evidence>
<dbReference type="OrthoDB" id="2127281at2759"/>
<feature type="transmembrane region" description="Helical" evidence="7">
    <location>
        <begin position="218"/>
        <end position="238"/>
    </location>
</feature>
<dbReference type="AlphaFoldDB" id="A0A2T4B8U9"/>
<evidence type="ECO:0000313" key="9">
    <source>
        <dbReference type="EMBL" id="PTB65752.1"/>
    </source>
</evidence>
<dbReference type="GeneID" id="36603432"/>
<keyword evidence="4 7" id="KW-0812">Transmembrane</keyword>
<evidence type="ECO:0000256" key="3">
    <source>
        <dbReference type="ARBA" id="ARBA00022449"/>
    </source>
</evidence>
<feature type="transmembrane region" description="Helical" evidence="7">
    <location>
        <begin position="6"/>
        <end position="23"/>
    </location>
</feature>
<evidence type="ECO:0000256" key="1">
    <source>
        <dbReference type="ARBA" id="ARBA00004141"/>
    </source>
</evidence>
<feature type="domain" description="Sodium/calcium exchanger membrane region" evidence="8">
    <location>
        <begin position="11"/>
        <end position="151"/>
    </location>
</feature>
<dbReference type="InterPro" id="IPR004837">
    <property type="entry name" value="NaCa_Exmemb"/>
</dbReference>
<protein>
    <submittedName>
        <fullName evidence="9">Ca2+ transporter</fullName>
    </submittedName>
</protein>
<evidence type="ECO:0000259" key="8">
    <source>
        <dbReference type="Pfam" id="PF01699"/>
    </source>
</evidence>
<feature type="domain" description="Sodium/calcium exchanger membrane region" evidence="8">
    <location>
        <begin position="218"/>
        <end position="356"/>
    </location>
</feature>
<name>A0A2T4B8U9_9HYPO</name>
<sequence length="366" mass="38637">MAQTDGLAFNIGAFTSTLFLLEFGADKFITHTAAVASRIGVSELIISLLTAGAEWEELAVVVASLAQGRSSLAMGNVIGAAISNILGAFSLGLLCCEKGKTVEFDRSSQIYSLLTLALTTAVAPAIYFSTRITWLVCGPLLVVAFGFYFVLIAVAIGRGVLTAPEDSDASDEDGDEDEAEDDDARSMASSRGLLANSPGTSVRAHPHRDRHRLAYHSLYLAFGFLAICLAGYVISQAAMNIIDRLGISDILFSVIIIAIATTLPEKFVAVVSGYRGHPGILVANCAGSNIFLLSLCCGIIMIDTKGDLDGGNVAVSELVVLWASTAAFTATVWFGAGFPRWIGGFMIVCYIAFIVLEFTVIHGVAD</sequence>
<keyword evidence="6 7" id="KW-0472">Membrane</keyword>
<evidence type="ECO:0000313" key="10">
    <source>
        <dbReference type="Proteomes" id="UP000241546"/>
    </source>
</evidence>
<feature type="transmembrane region" description="Helical" evidence="7">
    <location>
        <begin position="108"/>
        <end position="127"/>
    </location>
</feature>
<dbReference type="Proteomes" id="UP000241546">
    <property type="component" value="Unassembled WGS sequence"/>
</dbReference>
<feature type="transmembrane region" description="Helical" evidence="7">
    <location>
        <begin position="341"/>
        <end position="365"/>
    </location>
</feature>
<evidence type="ECO:0000256" key="5">
    <source>
        <dbReference type="ARBA" id="ARBA00022989"/>
    </source>
</evidence>
<feature type="transmembrane region" description="Helical" evidence="7">
    <location>
        <begin position="73"/>
        <end position="96"/>
    </location>
</feature>
<comment type="subcellular location">
    <subcellularLocation>
        <location evidence="1">Membrane</location>
        <topology evidence="1">Multi-pass membrane protein</topology>
    </subcellularLocation>
</comment>
<dbReference type="Pfam" id="PF01699">
    <property type="entry name" value="Na_Ca_ex"/>
    <property type="match status" value="2"/>
</dbReference>
<dbReference type="Gene3D" id="1.20.1420.30">
    <property type="entry name" value="NCX, central ion-binding region"/>
    <property type="match status" value="2"/>
</dbReference>
<dbReference type="GO" id="GO:0005886">
    <property type="term" value="C:plasma membrane"/>
    <property type="evidence" value="ECO:0007669"/>
    <property type="project" value="TreeGrafter"/>
</dbReference>
<keyword evidence="10" id="KW-1185">Reference proteome</keyword>
<dbReference type="GO" id="GO:0006874">
    <property type="term" value="P:intracellular calcium ion homeostasis"/>
    <property type="evidence" value="ECO:0007669"/>
    <property type="project" value="TreeGrafter"/>
</dbReference>
<feature type="transmembrane region" description="Helical" evidence="7">
    <location>
        <begin position="314"/>
        <end position="334"/>
    </location>
</feature>
<keyword evidence="3" id="KW-0050">Antiport</keyword>
<accession>A0A2T4B8U9</accession>
<evidence type="ECO:0000256" key="4">
    <source>
        <dbReference type="ARBA" id="ARBA00022692"/>
    </source>
</evidence>
<evidence type="ECO:0000256" key="7">
    <source>
        <dbReference type="SAM" id="Phobius"/>
    </source>
</evidence>
<organism evidence="9 10">
    <name type="scientific">Trichoderma citrinoviride</name>
    <dbReference type="NCBI Taxonomy" id="58853"/>
    <lineage>
        <taxon>Eukaryota</taxon>
        <taxon>Fungi</taxon>
        <taxon>Dikarya</taxon>
        <taxon>Ascomycota</taxon>
        <taxon>Pezizomycotina</taxon>
        <taxon>Sordariomycetes</taxon>
        <taxon>Hypocreomycetidae</taxon>
        <taxon>Hypocreales</taxon>
        <taxon>Hypocreaceae</taxon>
        <taxon>Trichoderma</taxon>
    </lineage>
</organism>
<keyword evidence="3" id="KW-0813">Transport</keyword>
<dbReference type="InterPro" id="IPR004481">
    <property type="entry name" value="K/Na/Ca-exchanger"/>
</dbReference>
<dbReference type="GO" id="GO:0005262">
    <property type="term" value="F:calcium channel activity"/>
    <property type="evidence" value="ECO:0007669"/>
    <property type="project" value="TreeGrafter"/>
</dbReference>
<comment type="similarity">
    <text evidence="2">Belongs to the Ca(2+):cation antiporter (CaCA) (TC 2.A.19) family. SLC24A subfamily.</text>
</comment>
<reference evidence="10" key="1">
    <citation type="submission" date="2016-07" db="EMBL/GenBank/DDBJ databases">
        <title>Multiple horizontal gene transfer events from other fungi enriched the ability of initially mycotrophic Trichoderma (Ascomycota) to feed on dead plant biomass.</title>
        <authorList>
            <consortium name="DOE Joint Genome Institute"/>
            <person name="Atanasova L."/>
            <person name="Chenthamara K."/>
            <person name="Zhang J."/>
            <person name="Grujic M."/>
            <person name="Henrissat B."/>
            <person name="Kuo A."/>
            <person name="Aerts A."/>
            <person name="Salamov A."/>
            <person name="Lipzen A."/>
            <person name="Labutti K."/>
            <person name="Barry K."/>
            <person name="Miao Y."/>
            <person name="Rahimi M.J."/>
            <person name="Shen Q."/>
            <person name="Grigoriev I.V."/>
            <person name="Kubicek C.P."/>
            <person name="Druzhinina I.S."/>
        </authorList>
    </citation>
    <scope>NUCLEOTIDE SEQUENCE [LARGE SCALE GENOMIC DNA]</scope>
    <source>
        <strain evidence="10">TUCIM 6016</strain>
    </source>
</reference>